<keyword evidence="2" id="KW-1185">Reference proteome</keyword>
<reference evidence="1" key="1">
    <citation type="journal article" date="2019" name="bioRxiv">
        <title>The Genome of the Zebra Mussel, Dreissena polymorpha: A Resource for Invasive Species Research.</title>
        <authorList>
            <person name="McCartney M.A."/>
            <person name="Auch B."/>
            <person name="Kono T."/>
            <person name="Mallez S."/>
            <person name="Zhang Y."/>
            <person name="Obille A."/>
            <person name="Becker A."/>
            <person name="Abrahante J.E."/>
            <person name="Garbe J."/>
            <person name="Badalamenti J.P."/>
            <person name="Herman A."/>
            <person name="Mangelson H."/>
            <person name="Liachko I."/>
            <person name="Sullivan S."/>
            <person name="Sone E.D."/>
            <person name="Koren S."/>
            <person name="Silverstein K.A.T."/>
            <person name="Beckman K.B."/>
            <person name="Gohl D.M."/>
        </authorList>
    </citation>
    <scope>NUCLEOTIDE SEQUENCE</scope>
    <source>
        <strain evidence="1">Duluth1</strain>
        <tissue evidence="1">Whole animal</tissue>
    </source>
</reference>
<sequence length="79" mass="8853">MFLLPKVCNEKKYSTQVLCGLRAPKRCSNPCPGQPGKARGNALPPDDWWMVGVIMQFFSTRLMQMNVCAGEVPSTLFFI</sequence>
<name>A0A9D4F8B9_DREPO</name>
<comment type="caution">
    <text evidence="1">The sequence shown here is derived from an EMBL/GenBank/DDBJ whole genome shotgun (WGS) entry which is preliminary data.</text>
</comment>
<dbReference type="EMBL" id="JAIWYP010000007">
    <property type="protein sequence ID" value="KAH3791805.1"/>
    <property type="molecule type" value="Genomic_DNA"/>
</dbReference>
<proteinExistence type="predicted"/>
<dbReference type="AlphaFoldDB" id="A0A9D4F8B9"/>
<evidence type="ECO:0000313" key="2">
    <source>
        <dbReference type="Proteomes" id="UP000828390"/>
    </source>
</evidence>
<accession>A0A9D4F8B9</accession>
<organism evidence="1 2">
    <name type="scientific">Dreissena polymorpha</name>
    <name type="common">Zebra mussel</name>
    <name type="synonym">Mytilus polymorpha</name>
    <dbReference type="NCBI Taxonomy" id="45954"/>
    <lineage>
        <taxon>Eukaryota</taxon>
        <taxon>Metazoa</taxon>
        <taxon>Spiralia</taxon>
        <taxon>Lophotrochozoa</taxon>
        <taxon>Mollusca</taxon>
        <taxon>Bivalvia</taxon>
        <taxon>Autobranchia</taxon>
        <taxon>Heteroconchia</taxon>
        <taxon>Euheterodonta</taxon>
        <taxon>Imparidentia</taxon>
        <taxon>Neoheterodontei</taxon>
        <taxon>Myida</taxon>
        <taxon>Dreissenoidea</taxon>
        <taxon>Dreissenidae</taxon>
        <taxon>Dreissena</taxon>
    </lineage>
</organism>
<protein>
    <submittedName>
        <fullName evidence="1">Uncharacterized protein</fullName>
    </submittedName>
</protein>
<evidence type="ECO:0000313" key="1">
    <source>
        <dbReference type="EMBL" id="KAH3791805.1"/>
    </source>
</evidence>
<gene>
    <name evidence="1" type="ORF">DPMN_145295</name>
</gene>
<dbReference type="Proteomes" id="UP000828390">
    <property type="component" value="Unassembled WGS sequence"/>
</dbReference>
<reference evidence="1" key="2">
    <citation type="submission" date="2020-11" db="EMBL/GenBank/DDBJ databases">
        <authorList>
            <person name="McCartney M.A."/>
            <person name="Auch B."/>
            <person name="Kono T."/>
            <person name="Mallez S."/>
            <person name="Becker A."/>
            <person name="Gohl D.M."/>
            <person name="Silverstein K.A.T."/>
            <person name="Koren S."/>
            <person name="Bechman K.B."/>
            <person name="Herman A."/>
            <person name="Abrahante J.E."/>
            <person name="Garbe J."/>
        </authorList>
    </citation>
    <scope>NUCLEOTIDE SEQUENCE</scope>
    <source>
        <strain evidence="1">Duluth1</strain>
        <tissue evidence="1">Whole animal</tissue>
    </source>
</reference>